<feature type="compositionally biased region" description="Polar residues" evidence="11">
    <location>
        <begin position="1363"/>
        <end position="1377"/>
    </location>
</feature>
<evidence type="ECO:0000256" key="11">
    <source>
        <dbReference type="SAM" id="MobiDB-lite"/>
    </source>
</evidence>
<dbReference type="VEuPathDB" id="TriTrypDB:TCDM_04353"/>
<dbReference type="VEuPathDB" id="TriTrypDB:TcBrA4_0113490"/>
<dbReference type="EMBL" id="PRFC01000206">
    <property type="protein sequence ID" value="PWV00472.1"/>
    <property type="molecule type" value="Genomic_DNA"/>
</dbReference>
<dbReference type="VEuPathDB" id="TriTrypDB:Tc_MARK_8950"/>
<dbReference type="VEuPathDB" id="TriTrypDB:TcYC6_0065730"/>
<evidence type="ECO:0000256" key="6">
    <source>
        <dbReference type="ARBA" id="ARBA00022777"/>
    </source>
</evidence>
<keyword evidence="7 10" id="KW-0067">ATP-binding</keyword>
<dbReference type="VEuPathDB" id="TriTrypDB:C3747_206g16"/>
<feature type="compositionally biased region" description="Acidic residues" evidence="11">
    <location>
        <begin position="1456"/>
        <end position="1466"/>
    </location>
</feature>
<dbReference type="Proteomes" id="UP000246078">
    <property type="component" value="Unassembled WGS sequence"/>
</dbReference>
<evidence type="ECO:0000313" key="15">
    <source>
        <dbReference type="Proteomes" id="UP000246078"/>
    </source>
</evidence>
<evidence type="ECO:0000256" key="2">
    <source>
        <dbReference type="ARBA" id="ARBA00012513"/>
    </source>
</evidence>
<dbReference type="SUPFAM" id="SSF56112">
    <property type="entry name" value="Protein kinase-like (PK-like)"/>
    <property type="match status" value="1"/>
</dbReference>
<dbReference type="VEuPathDB" id="TriTrypDB:TcCLB.503955.100"/>
<feature type="signal peptide" evidence="12">
    <location>
        <begin position="1"/>
        <end position="16"/>
    </location>
</feature>
<comment type="caution">
    <text evidence="14">The sequence shown here is derived from an EMBL/GenBank/DDBJ whole genome shotgun (WGS) entry which is preliminary data.</text>
</comment>
<evidence type="ECO:0000256" key="9">
    <source>
        <dbReference type="ARBA" id="ARBA00048679"/>
    </source>
</evidence>
<feature type="region of interest" description="Disordered" evidence="11">
    <location>
        <begin position="1445"/>
        <end position="1487"/>
    </location>
</feature>
<dbReference type="Gene3D" id="1.10.510.10">
    <property type="entry name" value="Transferase(Phosphotransferase) domain 1"/>
    <property type="match status" value="1"/>
</dbReference>
<dbReference type="SUPFAM" id="SSF117281">
    <property type="entry name" value="Kelch motif"/>
    <property type="match status" value="1"/>
</dbReference>
<evidence type="ECO:0000256" key="10">
    <source>
        <dbReference type="PROSITE-ProRule" id="PRU10141"/>
    </source>
</evidence>
<dbReference type="CDD" id="cd00180">
    <property type="entry name" value="PKc"/>
    <property type="match status" value="1"/>
</dbReference>
<feature type="region of interest" description="Disordered" evidence="11">
    <location>
        <begin position="1130"/>
        <end position="1165"/>
    </location>
</feature>
<evidence type="ECO:0000256" key="5">
    <source>
        <dbReference type="ARBA" id="ARBA00022741"/>
    </source>
</evidence>
<dbReference type="PROSITE" id="PS50011">
    <property type="entry name" value="PROTEIN_KINASE_DOM"/>
    <property type="match status" value="1"/>
</dbReference>
<feature type="region of interest" description="Disordered" evidence="11">
    <location>
        <begin position="890"/>
        <end position="909"/>
    </location>
</feature>
<feature type="chain" id="PRO_5016112718" description="non-specific serine/threonine protein kinase" evidence="12">
    <location>
        <begin position="17"/>
        <end position="1653"/>
    </location>
</feature>
<feature type="compositionally biased region" description="Polar residues" evidence="11">
    <location>
        <begin position="1346"/>
        <end position="1356"/>
    </location>
</feature>
<dbReference type="PANTHER" id="PTHR43671:SF98">
    <property type="entry name" value="SERINE_THREONINE-PROTEIN KINASE NEK11"/>
    <property type="match status" value="1"/>
</dbReference>
<feature type="domain" description="Protein kinase" evidence="13">
    <location>
        <begin position="1150"/>
        <end position="1647"/>
    </location>
</feature>
<keyword evidence="12" id="KW-0732">Signal</keyword>
<evidence type="ECO:0000256" key="7">
    <source>
        <dbReference type="ARBA" id="ARBA00022840"/>
    </source>
</evidence>
<dbReference type="PROSITE" id="PS00107">
    <property type="entry name" value="PROTEIN_KINASE_ATP"/>
    <property type="match status" value="1"/>
</dbReference>
<keyword evidence="3" id="KW-0723">Serine/threonine-protein kinase</keyword>
<evidence type="ECO:0000256" key="8">
    <source>
        <dbReference type="ARBA" id="ARBA00047899"/>
    </source>
</evidence>
<dbReference type="InterPro" id="IPR008271">
    <property type="entry name" value="Ser/Thr_kinase_AS"/>
</dbReference>
<dbReference type="InterPro" id="IPR015915">
    <property type="entry name" value="Kelch-typ_b-propeller"/>
</dbReference>
<proteinExistence type="inferred from homology"/>
<dbReference type="VEuPathDB" id="TriTrypDB:C4B63_31g112"/>
<feature type="region of interest" description="Disordered" evidence="11">
    <location>
        <begin position="822"/>
        <end position="885"/>
    </location>
</feature>
<feature type="compositionally biased region" description="Basic and acidic residues" evidence="11">
    <location>
        <begin position="1467"/>
        <end position="1476"/>
    </location>
</feature>
<feature type="region of interest" description="Disordered" evidence="11">
    <location>
        <begin position="1340"/>
        <end position="1377"/>
    </location>
</feature>
<protein>
    <recommendedName>
        <fullName evidence="2">non-specific serine/threonine protein kinase</fullName>
        <ecNumber evidence="2">2.7.11.1</ecNumber>
    </recommendedName>
</protein>
<dbReference type="InterPro" id="IPR017441">
    <property type="entry name" value="Protein_kinase_ATP_BS"/>
</dbReference>
<evidence type="ECO:0000313" key="14">
    <source>
        <dbReference type="EMBL" id="PWV00472.1"/>
    </source>
</evidence>
<comment type="catalytic activity">
    <reaction evidence="8">
        <text>L-threonyl-[protein] + ATP = O-phospho-L-threonyl-[protein] + ADP + H(+)</text>
        <dbReference type="Rhea" id="RHEA:46608"/>
        <dbReference type="Rhea" id="RHEA-COMP:11060"/>
        <dbReference type="Rhea" id="RHEA-COMP:11605"/>
        <dbReference type="ChEBI" id="CHEBI:15378"/>
        <dbReference type="ChEBI" id="CHEBI:30013"/>
        <dbReference type="ChEBI" id="CHEBI:30616"/>
        <dbReference type="ChEBI" id="CHEBI:61977"/>
        <dbReference type="ChEBI" id="CHEBI:456216"/>
        <dbReference type="EC" id="2.7.11.1"/>
    </reaction>
</comment>
<sequence length="1653" mass="180208">MLRYVLLLICYLSTLAEISLCVLDKTEEEYGSLWMPFDSTMTTGRANSAVVYAYASFFIVGGCGDPICKKRLNVVDIIDPNQINPTRQVTLPISLEVEELGNKNICSKRVPMGVAGPTTMVRVDPQDGDDVSLYVVGPCGYYFPEHQMTVNSTLIRQQYRSLWRLSNDLTRVVYHFSIPENSPGNGESEEGMKTEIPTRANATCISRGDSIFIVGGVDIFTGKALATVDVFDTKSRRYTPEVVRLETAVQNPLVAEDSAFIYVAGGEVQLNVSIGEIGDACTDNKTQCQSSNHSDNQNIIWRPSATVQAIIFGNLSSQQNDTIHGANDSSLNVYIQNLPANPELLLRGMDKDTFYPSGSGHLFAFNGKLCLMLNATFVNCFDVDKFLGFISPSSDCNKALKWQPLSGTSNAPPVYGSTPFAFPLPVGVLGTVLSFFEFGGFDVDGIASERVFYRTSGLSLTSVSKLRMIVPVNKTLSLTLHPPEEGYLRLSDNLRCIGNTAGTLDVWVVIFPHESAVAEFHPITESRHVYVCFSNGPIWLPKVPTTDSDYPSQTEGYIFTPITFTPFQIRDPRDPSYPQEKKDNSLYGMSVSVSISVGIVVVAVVAFVFVRLRSPSGYSEDYTMHLLLAGHNNDEPRGGNPTSVAVLAADGQIPYGTPKKSKKISAETNNFIVEPTTPMSPKSEQDSLVKNTTHWSRYEILQRIGEGAFSSVYMVRRKSTGQKFALKYLVCKDNKERLDAIRECETINSLQGHPNIIRLVDMFMNYEFDGGDMVGLCDVANAWTAPIPAVVAASPMKFLPPQWSAVGGKKQVHNPHVVMALASPQRPPQGGASKPQELPQPQPPSSVRHIPSKGSHRLEVVSIENAKNTSTAGKQSLSSVAEAEMTGPGTAAYRSFHSPTGNRGGGDGYDADGTVLGKVNSGMPLGLPPQSLLPTPSLSIPPPAVASPPAVTATISMASGGNSRLLQDVSSCGAARGSGLHSPNVNLFGPPMGMLPLPPRNVMHYSNFAQVSHVGAPLPLLNAQHEVLPAPQKRTSYAPLGGIHYKDFDVSLAFSGNNVPTAMQVPINHKNAAATQNKKYAPLQYVQPTEGRMQYTNFFPPASVSKEASNNLESLTKPRSVADAVRAARTAKANEGTVNAAKPLPPSNPTTGIHRNGFATAGSPVVTANTPQATILKQPQPQHSQDDALGMICLLPDKVADVRLNEGASMARKQQKQPREEGKEFPVKLAVINSPAHIVKSPTGVIHDMARLTTPGTPDSGPVHTRYLCLVMEYHPMGDLCGYVLRHSAKHNVKLKRQLEEEKARFIKAQEEQAKKLEHDFPTTWVRIGSEHDSTPSFFRPGKSLMSLSHETQSQSPRDRMNEASNNATAGSRSFSNDDILLGMGSMSILERESETEFAMRGNALTEPQILSIAYQLASVLYHLHSQRPPIVHRDLKPENILIRGEPSHGASEKNDDNDEADDGDDDVKMHLHNSEDGGNGKSGADDFLARKKNRNLSRRGTGCRIKLTEDVIPIVVTDFGLAFMLEDRRRTGRGGGTRPYIAPECWNGRTTTASDMWSLGCLLYALATARVTLHTVRIMYEEAKNEGFAAKVFNDILAENYSMAFACFVVSLLVVNPNKRPTAEMALQCFTLDDGVVRFNPNCPFFSNVLDL</sequence>
<gene>
    <name evidence="14" type="ORF">C3747_206g16</name>
</gene>
<name>A0A2V2VVQ6_TRYCR</name>
<dbReference type="EC" id="2.7.11.1" evidence="2"/>
<feature type="binding site" evidence="10">
    <location>
        <position position="732"/>
    </location>
    <ligand>
        <name>ATP</name>
        <dbReference type="ChEBI" id="CHEBI:30616"/>
    </ligand>
</feature>
<evidence type="ECO:0000256" key="1">
    <source>
        <dbReference type="ARBA" id="ARBA00010886"/>
    </source>
</evidence>
<comment type="similarity">
    <text evidence="1">Belongs to the protein kinase superfamily. NEK Ser/Thr protein kinase family. NIMA subfamily.</text>
</comment>
<dbReference type="InterPro" id="IPR011009">
    <property type="entry name" value="Kinase-like_dom_sf"/>
</dbReference>
<keyword evidence="6" id="KW-0418">Kinase</keyword>
<feature type="compositionally biased region" description="Polar residues" evidence="11">
    <location>
        <begin position="865"/>
        <end position="879"/>
    </location>
</feature>
<dbReference type="GO" id="GO:0005524">
    <property type="term" value="F:ATP binding"/>
    <property type="evidence" value="ECO:0007669"/>
    <property type="project" value="UniProtKB-UniRule"/>
</dbReference>
<dbReference type="VEuPathDB" id="TriTrypDB:TcG_05715"/>
<organism evidence="14 15">
    <name type="scientific">Trypanosoma cruzi</name>
    <dbReference type="NCBI Taxonomy" id="5693"/>
    <lineage>
        <taxon>Eukaryota</taxon>
        <taxon>Discoba</taxon>
        <taxon>Euglenozoa</taxon>
        <taxon>Kinetoplastea</taxon>
        <taxon>Metakinetoplastina</taxon>
        <taxon>Trypanosomatida</taxon>
        <taxon>Trypanosomatidae</taxon>
        <taxon>Trypanosoma</taxon>
        <taxon>Schizotrypanum</taxon>
    </lineage>
</organism>
<evidence type="ECO:0000256" key="3">
    <source>
        <dbReference type="ARBA" id="ARBA00022527"/>
    </source>
</evidence>
<dbReference type="VEuPathDB" id="TriTrypDB:TcG_05716"/>
<dbReference type="PROSITE" id="PS00108">
    <property type="entry name" value="PROTEIN_KINASE_ST"/>
    <property type="match status" value="1"/>
</dbReference>
<keyword evidence="4" id="KW-0808">Transferase</keyword>
<reference evidence="14 15" key="1">
    <citation type="journal article" date="2018" name="Microb. Genom.">
        <title>Expanding an expanded genome: long-read sequencing of Trypanosoma cruzi.</title>
        <authorList>
            <person name="Berna L."/>
            <person name="Rodriguez M."/>
            <person name="Chiribao M.L."/>
            <person name="Parodi-Talice A."/>
            <person name="Pita S."/>
            <person name="Rijo G."/>
            <person name="Alvarez-Valin F."/>
            <person name="Robello C."/>
        </authorList>
    </citation>
    <scope>NUCLEOTIDE SEQUENCE [LARGE SCALE GENOMIC DNA]</scope>
    <source>
        <strain evidence="14 15">TCC</strain>
    </source>
</reference>
<dbReference type="Gene3D" id="3.30.200.20">
    <property type="entry name" value="Phosphorylase Kinase, domain 1"/>
    <property type="match status" value="1"/>
</dbReference>
<evidence type="ECO:0000256" key="4">
    <source>
        <dbReference type="ARBA" id="ARBA00022679"/>
    </source>
</evidence>
<dbReference type="Gene3D" id="2.120.10.80">
    <property type="entry name" value="Kelch-type beta propeller"/>
    <property type="match status" value="1"/>
</dbReference>
<dbReference type="InterPro" id="IPR000719">
    <property type="entry name" value="Prot_kinase_dom"/>
</dbReference>
<evidence type="ECO:0000259" key="13">
    <source>
        <dbReference type="PROSITE" id="PS50011"/>
    </source>
</evidence>
<dbReference type="VEuPathDB" id="TriTrypDB:ECC02_000804"/>
<dbReference type="InterPro" id="IPR050660">
    <property type="entry name" value="NEK_Ser/Thr_kinase"/>
</dbReference>
<dbReference type="SMART" id="SM00220">
    <property type="entry name" value="S_TKc"/>
    <property type="match status" value="1"/>
</dbReference>
<dbReference type="VEuPathDB" id="TriTrypDB:TcCLB.511661.120"/>
<comment type="catalytic activity">
    <reaction evidence="9">
        <text>L-seryl-[protein] + ATP = O-phospho-L-seryl-[protein] + ADP + H(+)</text>
        <dbReference type="Rhea" id="RHEA:17989"/>
        <dbReference type="Rhea" id="RHEA-COMP:9863"/>
        <dbReference type="Rhea" id="RHEA-COMP:11604"/>
        <dbReference type="ChEBI" id="CHEBI:15378"/>
        <dbReference type="ChEBI" id="CHEBI:29999"/>
        <dbReference type="ChEBI" id="CHEBI:30616"/>
        <dbReference type="ChEBI" id="CHEBI:83421"/>
        <dbReference type="ChEBI" id="CHEBI:456216"/>
        <dbReference type="EC" id="2.7.11.1"/>
    </reaction>
</comment>
<dbReference type="Pfam" id="PF00069">
    <property type="entry name" value="Pkinase"/>
    <property type="match status" value="3"/>
</dbReference>
<dbReference type="VEuPathDB" id="TriTrypDB:TCSYLVIO_010570"/>
<dbReference type="GO" id="GO:0004674">
    <property type="term" value="F:protein serine/threonine kinase activity"/>
    <property type="evidence" value="ECO:0007669"/>
    <property type="project" value="UniProtKB-KW"/>
</dbReference>
<accession>A0A2V2VVQ6</accession>
<dbReference type="VEuPathDB" id="TriTrypDB:TcCL_ESM00797"/>
<dbReference type="PANTHER" id="PTHR43671">
    <property type="entry name" value="SERINE/THREONINE-PROTEIN KINASE NEK"/>
    <property type="match status" value="1"/>
</dbReference>
<keyword evidence="5 10" id="KW-0547">Nucleotide-binding</keyword>
<evidence type="ECO:0000256" key="12">
    <source>
        <dbReference type="SAM" id="SignalP"/>
    </source>
</evidence>